<dbReference type="EMBL" id="CP089391">
    <property type="protein sequence ID" value="WBL81958.1"/>
    <property type="molecule type" value="Genomic_DNA"/>
</dbReference>
<proteinExistence type="predicted"/>
<evidence type="ECO:0000256" key="1">
    <source>
        <dbReference type="SAM" id="MobiDB-lite"/>
    </source>
</evidence>
<feature type="compositionally biased region" description="Low complexity" evidence="1">
    <location>
        <begin position="119"/>
        <end position="175"/>
    </location>
</feature>
<feature type="compositionally biased region" description="Pro residues" evidence="1">
    <location>
        <begin position="279"/>
        <end position="295"/>
    </location>
</feature>
<dbReference type="Proteomes" id="UP001179614">
    <property type="component" value="Chromosome"/>
</dbReference>
<feature type="signal peptide" evidence="3">
    <location>
        <begin position="1"/>
        <end position="23"/>
    </location>
</feature>
<reference evidence="4" key="1">
    <citation type="submission" date="2021-12" db="EMBL/GenBank/DDBJ databases">
        <title>Bradyrhizobium xenonodulans sp. nov.</title>
        <authorList>
            <person name="Claassens R."/>
            <person name="Venter S.N."/>
            <person name="Beukes C.W."/>
            <person name="Stepkowski T."/>
            <person name="Steenkamp E.T."/>
        </authorList>
    </citation>
    <scope>NUCLEOTIDE SEQUENCE</scope>
    <source>
        <strain evidence="4">14AB</strain>
    </source>
</reference>
<feature type="compositionally biased region" description="Low complexity" evidence="1">
    <location>
        <begin position="260"/>
        <end position="269"/>
    </location>
</feature>
<evidence type="ECO:0000256" key="3">
    <source>
        <dbReference type="SAM" id="SignalP"/>
    </source>
</evidence>
<keyword evidence="3" id="KW-0732">Signal</keyword>
<evidence type="ECO:0000313" key="5">
    <source>
        <dbReference type="Proteomes" id="UP001179614"/>
    </source>
</evidence>
<evidence type="ECO:0000256" key="2">
    <source>
        <dbReference type="SAM" id="Phobius"/>
    </source>
</evidence>
<organism evidence="4 5">
    <name type="scientific">Bradyrhizobium xenonodulans</name>
    <dbReference type="NCBI Taxonomy" id="2736875"/>
    <lineage>
        <taxon>Bacteria</taxon>
        <taxon>Pseudomonadati</taxon>
        <taxon>Pseudomonadota</taxon>
        <taxon>Alphaproteobacteria</taxon>
        <taxon>Hyphomicrobiales</taxon>
        <taxon>Nitrobacteraceae</taxon>
        <taxon>Bradyrhizobium</taxon>
    </lineage>
</organism>
<feature type="region of interest" description="Disordered" evidence="1">
    <location>
        <begin position="260"/>
        <end position="304"/>
    </location>
</feature>
<feature type="region of interest" description="Disordered" evidence="1">
    <location>
        <begin position="399"/>
        <end position="429"/>
    </location>
</feature>
<feature type="transmembrane region" description="Helical" evidence="2">
    <location>
        <begin position="200"/>
        <end position="220"/>
    </location>
</feature>
<keyword evidence="5" id="KW-1185">Reference proteome</keyword>
<feature type="compositionally biased region" description="Low complexity" evidence="1">
    <location>
        <begin position="80"/>
        <end position="91"/>
    </location>
</feature>
<evidence type="ECO:0000313" key="4">
    <source>
        <dbReference type="EMBL" id="WBL81958.1"/>
    </source>
</evidence>
<keyword evidence="2" id="KW-0812">Transmembrane</keyword>
<feature type="region of interest" description="Disordered" evidence="1">
    <location>
        <begin position="80"/>
        <end position="103"/>
    </location>
</feature>
<gene>
    <name evidence="4" type="ORF">I3J27_16595</name>
</gene>
<keyword evidence="2" id="KW-1133">Transmembrane helix</keyword>
<feature type="region of interest" description="Disordered" evidence="1">
    <location>
        <begin position="118"/>
        <end position="194"/>
    </location>
</feature>
<protein>
    <submittedName>
        <fullName evidence="4">Uncharacterized protein</fullName>
    </submittedName>
</protein>
<accession>A0ABY7MUD1</accession>
<sequence>MGNRTAKFISALVGSIIAGAPLAAVSQNAPTATSPANAASDCLASPKGAAPQGQHWHYRLERATKRQCWYLRAEGGKVTQTAQAAPDTPTAESAAPQPQSVQDARAEYLTPQGAVVPKTTAQPAPTQQAASPTADSSAQQSAVAARWADTSSTTTASPAPQAAPAPVAAATQPSAKPSKSPVALAAADSSTDKPTGSIQMLLLVIGGALALAGILASIVYRFAGGRVRVQTDHRRVNWDNFEPHALDDGRAPWLNATAADAPRAQQPRPVDFDAARPQAPKPQAPQPQAAPPQAPDPQAARPQAAQLAAFSIEIGRIAAQSRPAPDEVADELDEADIFNGEFEIEASAPRLAVNGINDEEPTDRDEDAQLEEDLQLKEDLQLEDAVDVDVITAMLERLAQEGPRLKQPSPEADLADFARTPRGQSAARA</sequence>
<keyword evidence="2" id="KW-0472">Membrane</keyword>
<name>A0ABY7MUD1_9BRAD</name>
<dbReference type="RefSeq" id="WP_270171350.1">
    <property type="nucleotide sequence ID" value="NZ_CP089391.1"/>
</dbReference>
<feature type="chain" id="PRO_5047116143" evidence="3">
    <location>
        <begin position="24"/>
        <end position="429"/>
    </location>
</feature>